<evidence type="ECO:0000256" key="4">
    <source>
        <dbReference type="ARBA" id="ARBA00023002"/>
    </source>
</evidence>
<gene>
    <name evidence="7" type="primary">lhgO</name>
    <name evidence="7" type="ORF">RZY48_000425</name>
</gene>
<organism evidence="7 8">
    <name type="scientific">Vibrio navarrensis</name>
    <dbReference type="NCBI Taxonomy" id="29495"/>
    <lineage>
        <taxon>Bacteria</taxon>
        <taxon>Pseudomonadati</taxon>
        <taxon>Pseudomonadota</taxon>
        <taxon>Gammaproteobacteria</taxon>
        <taxon>Vibrionales</taxon>
        <taxon>Vibrionaceae</taxon>
        <taxon>Vibrio</taxon>
    </lineage>
</organism>
<dbReference type="GO" id="GO:0005737">
    <property type="term" value="C:cytoplasm"/>
    <property type="evidence" value="ECO:0007669"/>
    <property type="project" value="TreeGrafter"/>
</dbReference>
<evidence type="ECO:0000313" key="8">
    <source>
        <dbReference type="Proteomes" id="UP001253463"/>
    </source>
</evidence>
<comment type="cofactor">
    <cofactor evidence="1">
        <name>FAD</name>
        <dbReference type="ChEBI" id="CHEBI:57692"/>
    </cofactor>
</comment>
<protein>
    <submittedName>
        <fullName evidence="7">L-2-hydroxyglutarate oxidase</fullName>
        <ecNumber evidence="7">1.1.3.-</ecNumber>
    </submittedName>
</protein>
<evidence type="ECO:0000313" key="7">
    <source>
        <dbReference type="EMBL" id="ELN6931055.1"/>
    </source>
</evidence>
<dbReference type="GO" id="GO:0047545">
    <property type="term" value="F:(S)-2-hydroxyglutarate dehydrogenase activity"/>
    <property type="evidence" value="ECO:0007669"/>
    <property type="project" value="TreeGrafter"/>
</dbReference>
<evidence type="ECO:0000256" key="3">
    <source>
        <dbReference type="ARBA" id="ARBA00022827"/>
    </source>
</evidence>
<dbReference type="NCBIfam" id="NF008726">
    <property type="entry name" value="PRK11728.1"/>
    <property type="match status" value="1"/>
</dbReference>
<accession>A0AAI9G7S0</accession>
<dbReference type="Gene3D" id="3.30.9.10">
    <property type="entry name" value="D-Amino Acid Oxidase, subunit A, domain 2"/>
    <property type="match status" value="1"/>
</dbReference>
<dbReference type="SUPFAM" id="SSF51905">
    <property type="entry name" value="FAD/NAD(P)-binding domain"/>
    <property type="match status" value="1"/>
</dbReference>
<feature type="domain" description="FAD dependent oxidoreductase" evidence="6">
    <location>
        <begin position="42"/>
        <end position="431"/>
    </location>
</feature>
<evidence type="ECO:0000259" key="6">
    <source>
        <dbReference type="Pfam" id="PF01266"/>
    </source>
</evidence>
<reference evidence="7" key="1">
    <citation type="submission" date="2023-10" db="EMBL/GenBank/DDBJ databases">
        <authorList>
            <consortium name="PulseNet: The National Subtyping Network for Foodborne Disease Surveillance"/>
        </authorList>
    </citation>
    <scope>NUCLEOTIDE SEQUENCE</scope>
    <source>
        <strain evidence="7">PNUSAV004886</strain>
    </source>
</reference>
<name>A0AAI9G7S0_9VIBR</name>
<dbReference type="InterPro" id="IPR006076">
    <property type="entry name" value="FAD-dep_OxRdtase"/>
</dbReference>
<evidence type="ECO:0000256" key="5">
    <source>
        <dbReference type="ARBA" id="ARBA00037941"/>
    </source>
</evidence>
<dbReference type="AlphaFoldDB" id="A0AAI9G7S0"/>
<dbReference type="PANTHER" id="PTHR43104">
    <property type="entry name" value="L-2-HYDROXYGLUTARATE DEHYDROGENASE, MITOCHONDRIAL"/>
    <property type="match status" value="1"/>
</dbReference>
<dbReference type="PANTHER" id="PTHR43104:SF2">
    <property type="entry name" value="L-2-HYDROXYGLUTARATE DEHYDROGENASE, MITOCHONDRIAL"/>
    <property type="match status" value="1"/>
</dbReference>
<keyword evidence="4 7" id="KW-0560">Oxidoreductase</keyword>
<dbReference type="Pfam" id="PF01266">
    <property type="entry name" value="DAO"/>
    <property type="match status" value="1"/>
</dbReference>
<keyword evidence="2" id="KW-0285">Flavoprotein</keyword>
<evidence type="ECO:0000256" key="2">
    <source>
        <dbReference type="ARBA" id="ARBA00022630"/>
    </source>
</evidence>
<dbReference type="Proteomes" id="UP001253463">
    <property type="component" value="Unassembled WGS sequence"/>
</dbReference>
<comment type="caution">
    <text evidence="7">The sequence shown here is derived from an EMBL/GenBank/DDBJ whole genome shotgun (WGS) entry which is preliminary data.</text>
</comment>
<evidence type="ECO:0000256" key="1">
    <source>
        <dbReference type="ARBA" id="ARBA00001974"/>
    </source>
</evidence>
<dbReference type="EC" id="1.1.3.-" evidence="7"/>
<comment type="similarity">
    <text evidence="5">Belongs to the L2HGDH family.</text>
</comment>
<dbReference type="Gene3D" id="3.50.50.60">
    <property type="entry name" value="FAD/NAD(P)-binding domain"/>
    <property type="match status" value="1"/>
</dbReference>
<sequence length="442" mass="49163">MCRCGDVCSRSRFLSGFLFTVAGHIKRSRLWRPRRGEQNVYDYIIVGGGIVGVSTAWQLQRQFADKSVLLLEKEAQFAKHQTGHNSGVIHAGVYYAPGSLKADFCKRGVEATKAFCAKHQIPVENCGKLLVATSGAEMERMEALYQRCHTNGIEVERLDAAQLKLAEPNIVGLGAIYVPSTSIVDYKQVTEKMAQEFIECGGEVRLQSEVVAIEEHAEEVQITCVSDGQSVQINGRFLISCGGLMADRLTKMMGIATDFQIIPYRGEYYRLPAHHNQVVKHLIYPIPDPDLPFLGVHLTRMIDGSVTVGPNAVQGWKREGYQKFNFSWRDSAQMLAFPGFWKVTAKHLRTGVKEFINSWWKPGYLQLVNKYCPHITLADLQSYPAGIRAQAVLSDGSLVHDFLFAESPRSLHVCNAPSPAATSAIPIGEYIGKKVIEKMKAQ</sequence>
<dbReference type="EMBL" id="ABNSCA010000001">
    <property type="protein sequence ID" value="ELN6931055.1"/>
    <property type="molecule type" value="Genomic_DNA"/>
</dbReference>
<dbReference type="InterPro" id="IPR036188">
    <property type="entry name" value="FAD/NAD-bd_sf"/>
</dbReference>
<proteinExistence type="inferred from homology"/>
<keyword evidence="3" id="KW-0274">FAD</keyword>